<dbReference type="EMBL" id="JACIBV010000001">
    <property type="protein sequence ID" value="MBB3729101.1"/>
    <property type="molecule type" value="Genomic_DNA"/>
</dbReference>
<keyword evidence="4" id="KW-1185">Reference proteome</keyword>
<dbReference type="Pfam" id="PF00931">
    <property type="entry name" value="NB-ARC"/>
    <property type="match status" value="1"/>
</dbReference>
<protein>
    <submittedName>
        <fullName evidence="3">Putative ATPase</fullName>
    </submittedName>
</protein>
<dbReference type="InterPro" id="IPR058852">
    <property type="entry name" value="HTH_77"/>
</dbReference>
<dbReference type="PANTHER" id="PTHR47691">
    <property type="entry name" value="REGULATOR-RELATED"/>
    <property type="match status" value="1"/>
</dbReference>
<proteinExistence type="predicted"/>
<dbReference type="Gene3D" id="1.25.40.10">
    <property type="entry name" value="Tetratricopeptide repeat domain"/>
    <property type="match status" value="1"/>
</dbReference>
<evidence type="ECO:0000259" key="2">
    <source>
        <dbReference type="Pfam" id="PF25872"/>
    </source>
</evidence>
<dbReference type="GO" id="GO:0043531">
    <property type="term" value="F:ADP binding"/>
    <property type="evidence" value="ECO:0007669"/>
    <property type="project" value="InterPro"/>
</dbReference>
<dbReference type="Proteomes" id="UP000579945">
    <property type="component" value="Unassembled WGS sequence"/>
</dbReference>
<dbReference type="SMART" id="SM00028">
    <property type="entry name" value="TPR"/>
    <property type="match status" value="3"/>
</dbReference>
<sequence>MDAPPGWRRGGNLPAELASFIGRGEHLRRLTEMLAASRLVTVTGPGGVGKTRLAVRAAGSQHGRFPDGVWMADLSQVRDPEMVPHALIAALELQDRSTRDRVDFLVDFLHDKELLLVLDTCEHLVAECSELVERLLGGYGVRVLVTSRQPLGLDIEQRLPLPPLDEADAVELFLDRASLVQPDLAPDRQTVAQICRHLDRMPLAIELAAGRLSALSAEQLLSLLNDRFRLLRREAHGVGPTRHHALRATMGWSHELCEADERLLWARLAVFAGSFDLAAAKYVCASDELPEAEVAGALSGLVDKSIVTRTSSSGRYRLLDTIRAYGAERLEELDETAWLCSRHRDYYLDLARQAERSWSKGSRQVYWYLRMVVEHPNVMASMEHCLATPHEIERGLDLAASLWFLWHACGFTGEGAHYLDRALKASRRPSRERCKALWVRAFVASGQGDIEGAERLARRCAEEAALLGDSEAMTYASKMTGLCAYLRGDFPRATAYLELAVKSFRAESGLNPGLLPAIVELAQCLGAQGQPENAEQLLSECLDLCEANGERWVRSYAYWALADVHRALGRTSRAITSAQRALRSKREFHDVIGSLLVMETLAWLLTDGSPDAASAEQAALLLGAAEAGWRRFGLERLFGSPPFMDQSEEAVRRAVAVLGEGAFQEIADKGAAFDLDEVIARAVA</sequence>
<feature type="domain" description="NB-ARC" evidence="1">
    <location>
        <begin position="28"/>
        <end position="149"/>
    </location>
</feature>
<dbReference type="AlphaFoldDB" id="A0A7W5V6W8"/>
<dbReference type="GeneID" id="95391300"/>
<accession>A0A7W5V6W8</accession>
<evidence type="ECO:0000313" key="3">
    <source>
        <dbReference type="EMBL" id="MBB3729101.1"/>
    </source>
</evidence>
<name>A0A7W5V6W8_9ACTN</name>
<organism evidence="3 4">
    <name type="scientific">Nonomuraea dietziae</name>
    <dbReference type="NCBI Taxonomy" id="65515"/>
    <lineage>
        <taxon>Bacteria</taxon>
        <taxon>Bacillati</taxon>
        <taxon>Actinomycetota</taxon>
        <taxon>Actinomycetes</taxon>
        <taxon>Streptosporangiales</taxon>
        <taxon>Streptosporangiaceae</taxon>
        <taxon>Nonomuraea</taxon>
    </lineage>
</organism>
<gene>
    <name evidence="3" type="ORF">FHR33_004961</name>
</gene>
<evidence type="ECO:0000259" key="1">
    <source>
        <dbReference type="Pfam" id="PF00931"/>
    </source>
</evidence>
<evidence type="ECO:0000313" key="4">
    <source>
        <dbReference type="Proteomes" id="UP000579945"/>
    </source>
</evidence>
<dbReference type="Gene3D" id="3.40.50.300">
    <property type="entry name" value="P-loop containing nucleotide triphosphate hydrolases"/>
    <property type="match status" value="1"/>
</dbReference>
<dbReference type="RefSeq" id="WP_183651913.1">
    <property type="nucleotide sequence ID" value="NZ_JACIBV010000001.1"/>
</dbReference>
<dbReference type="PANTHER" id="PTHR47691:SF3">
    <property type="entry name" value="HTH-TYPE TRANSCRIPTIONAL REGULATOR RV0890C-RELATED"/>
    <property type="match status" value="1"/>
</dbReference>
<dbReference type="PRINTS" id="PR00364">
    <property type="entry name" value="DISEASERSIST"/>
</dbReference>
<feature type="domain" description="Winged helix-turn-helix" evidence="2">
    <location>
        <begin position="260"/>
        <end position="331"/>
    </location>
</feature>
<dbReference type="InterPro" id="IPR027417">
    <property type="entry name" value="P-loop_NTPase"/>
</dbReference>
<dbReference type="InterPro" id="IPR019734">
    <property type="entry name" value="TPR_rpt"/>
</dbReference>
<dbReference type="InterPro" id="IPR011990">
    <property type="entry name" value="TPR-like_helical_dom_sf"/>
</dbReference>
<dbReference type="Pfam" id="PF25872">
    <property type="entry name" value="HTH_77"/>
    <property type="match status" value="1"/>
</dbReference>
<dbReference type="InterPro" id="IPR002182">
    <property type="entry name" value="NB-ARC"/>
</dbReference>
<dbReference type="Pfam" id="PF13424">
    <property type="entry name" value="TPR_12"/>
    <property type="match status" value="1"/>
</dbReference>
<dbReference type="SUPFAM" id="SSF48452">
    <property type="entry name" value="TPR-like"/>
    <property type="match status" value="2"/>
</dbReference>
<dbReference type="SUPFAM" id="SSF52540">
    <property type="entry name" value="P-loop containing nucleoside triphosphate hydrolases"/>
    <property type="match status" value="1"/>
</dbReference>
<comment type="caution">
    <text evidence="3">The sequence shown here is derived from an EMBL/GenBank/DDBJ whole genome shotgun (WGS) entry which is preliminary data.</text>
</comment>
<reference evidence="3 4" key="1">
    <citation type="submission" date="2020-08" db="EMBL/GenBank/DDBJ databases">
        <title>Sequencing the genomes of 1000 actinobacteria strains.</title>
        <authorList>
            <person name="Klenk H.-P."/>
        </authorList>
    </citation>
    <scope>NUCLEOTIDE SEQUENCE [LARGE SCALE GENOMIC DNA]</scope>
    <source>
        <strain evidence="3 4">DSM 44320</strain>
    </source>
</reference>